<keyword evidence="13 22" id="KW-0067">ATP-binding</keyword>
<organism evidence="25 26">
    <name type="scientific">Fulvimarina endophytica</name>
    <dbReference type="NCBI Taxonomy" id="2293836"/>
    <lineage>
        <taxon>Bacteria</taxon>
        <taxon>Pseudomonadati</taxon>
        <taxon>Pseudomonadota</taxon>
        <taxon>Alphaproteobacteria</taxon>
        <taxon>Hyphomicrobiales</taxon>
        <taxon>Aurantimonadaceae</taxon>
        <taxon>Fulvimarina</taxon>
    </lineage>
</organism>
<evidence type="ECO:0000256" key="24">
    <source>
        <dbReference type="RuleBase" id="RU363065"/>
    </source>
</evidence>
<dbReference type="CDD" id="cd14264">
    <property type="entry name" value="DAGK_IM"/>
    <property type="match status" value="1"/>
</dbReference>
<dbReference type="AlphaFoldDB" id="A0A371X5H1"/>
<evidence type="ECO:0000256" key="17">
    <source>
        <dbReference type="ARBA" id="ARBA00023136"/>
    </source>
</evidence>
<evidence type="ECO:0000256" key="5">
    <source>
        <dbReference type="ARBA" id="ARBA00022475"/>
    </source>
</evidence>
<protein>
    <recommendedName>
        <fullName evidence="4 24">Diacylglycerol kinase</fullName>
        <ecNumber evidence="3 24">2.7.1.107</ecNumber>
    </recommendedName>
</protein>
<feature type="binding site" evidence="23">
    <location>
        <position position="44"/>
    </location>
    <ligand>
        <name>a divalent metal cation</name>
        <dbReference type="ChEBI" id="CHEBI:60240"/>
    </ligand>
</feature>
<dbReference type="EC" id="2.7.1.107" evidence="3 24"/>
<comment type="catalytic activity">
    <reaction evidence="24">
        <text>a 1,2-diacyl-sn-glycerol + ATP = a 1,2-diacyl-sn-glycero-3-phosphate + ADP + H(+)</text>
        <dbReference type="Rhea" id="RHEA:10272"/>
        <dbReference type="ChEBI" id="CHEBI:15378"/>
        <dbReference type="ChEBI" id="CHEBI:17815"/>
        <dbReference type="ChEBI" id="CHEBI:30616"/>
        <dbReference type="ChEBI" id="CHEBI:58608"/>
        <dbReference type="ChEBI" id="CHEBI:456216"/>
        <dbReference type="EC" id="2.7.1.107"/>
    </reaction>
</comment>
<evidence type="ECO:0000256" key="18">
    <source>
        <dbReference type="ARBA" id="ARBA00023209"/>
    </source>
</evidence>
<feature type="binding site" evidence="22">
    <location>
        <position position="44"/>
    </location>
    <ligand>
        <name>ATP</name>
        <dbReference type="ChEBI" id="CHEBI:30616"/>
    </ligand>
</feature>
<evidence type="ECO:0000256" key="6">
    <source>
        <dbReference type="ARBA" id="ARBA00022516"/>
    </source>
</evidence>
<evidence type="ECO:0000256" key="2">
    <source>
        <dbReference type="ARBA" id="ARBA00005967"/>
    </source>
</evidence>
<feature type="binding site" evidence="21">
    <location>
        <begin position="46"/>
        <end position="50"/>
    </location>
    <ligand>
        <name>substrate</name>
    </ligand>
</feature>
<comment type="function">
    <text evidence="24">Catalyzes the ATP-dependent phosphorylation of sn-l,2-diacylglycerol (DAG) to phosphatidic acid. Involved in the recycling of diacylglycerol produced as a by-product during membrane-derived oligosaccharide (MDO) biosynthesis.</text>
</comment>
<keyword evidence="15 24" id="KW-1133">Transmembrane helix</keyword>
<feature type="binding site" evidence="22">
    <location>
        <begin position="110"/>
        <end position="111"/>
    </location>
    <ligand>
        <name>ATP</name>
        <dbReference type="ChEBI" id="CHEBI:30616"/>
    </ligand>
</feature>
<keyword evidence="14 23" id="KW-0460">Magnesium</keyword>
<evidence type="ECO:0000313" key="25">
    <source>
        <dbReference type="EMBL" id="RFC64479.1"/>
    </source>
</evidence>
<comment type="caution">
    <text evidence="24">Lacks conserved residue(s) required for the propagation of feature annotation.</text>
</comment>
<evidence type="ECO:0000256" key="7">
    <source>
        <dbReference type="ARBA" id="ARBA00022519"/>
    </source>
</evidence>
<keyword evidence="17 24" id="KW-0472">Membrane</keyword>
<dbReference type="PANTHER" id="PTHR34299:SF1">
    <property type="entry name" value="DIACYLGLYCEROL KINASE"/>
    <property type="match status" value="1"/>
</dbReference>
<comment type="subcellular location">
    <subcellularLocation>
        <location evidence="1 24">Cell inner membrane</location>
        <topology evidence="1 24">Multi-pass membrane protein</topology>
    </subcellularLocation>
</comment>
<dbReference type="PROSITE" id="PS01069">
    <property type="entry name" value="DAGK_PROKAR"/>
    <property type="match status" value="1"/>
</dbReference>
<reference evidence="25 26" key="1">
    <citation type="submission" date="2018-08" db="EMBL/GenBank/DDBJ databases">
        <title>Fulvimarina sp. 85, whole genome shotgun sequence.</title>
        <authorList>
            <person name="Tuo L."/>
        </authorList>
    </citation>
    <scope>NUCLEOTIDE SEQUENCE [LARGE SCALE GENOMIC DNA]</scope>
    <source>
        <strain evidence="25 26">85</strain>
    </source>
</reference>
<proteinExistence type="inferred from homology"/>
<comment type="similarity">
    <text evidence="2 24">Belongs to the bacterial diacylglycerol kinase family.</text>
</comment>
<keyword evidence="9 24" id="KW-0812">Transmembrane</keyword>
<dbReference type="PANTHER" id="PTHR34299">
    <property type="entry name" value="DIACYLGLYCEROL KINASE"/>
    <property type="match status" value="1"/>
</dbReference>
<keyword evidence="10 23" id="KW-0479">Metal-binding</keyword>
<evidence type="ECO:0000256" key="11">
    <source>
        <dbReference type="ARBA" id="ARBA00022741"/>
    </source>
</evidence>
<keyword evidence="12 24" id="KW-0418">Kinase</keyword>
<evidence type="ECO:0000256" key="16">
    <source>
        <dbReference type="ARBA" id="ARBA00023098"/>
    </source>
</evidence>
<comment type="caution">
    <text evidence="25">The sequence shown here is derived from an EMBL/GenBank/DDBJ whole genome shotgun (WGS) entry which is preliminary data.</text>
</comment>
<keyword evidence="5" id="KW-1003">Cell membrane</keyword>
<dbReference type="GO" id="GO:0005886">
    <property type="term" value="C:plasma membrane"/>
    <property type="evidence" value="ECO:0007669"/>
    <property type="project" value="UniProtKB-SubCell"/>
</dbReference>
<comment type="cofactor">
    <cofactor evidence="23">
        <name>Mg(2+)</name>
        <dbReference type="ChEBI" id="CHEBI:18420"/>
    </cofactor>
    <text evidence="23">Mn(2+), Zn(2+), Cd(2+) and Co(2+) support activity to lesser extents.</text>
</comment>
<name>A0A371X5H1_9HYPH</name>
<dbReference type="InterPro" id="IPR000829">
    <property type="entry name" value="DAGK"/>
</dbReference>
<keyword evidence="6" id="KW-0444">Lipid biosynthesis</keyword>
<dbReference type="RefSeq" id="WP_116682895.1">
    <property type="nucleotide sequence ID" value="NZ_QURL01000003.1"/>
</dbReference>
<feature type="binding site" evidence="23">
    <location>
        <position position="92"/>
    </location>
    <ligand>
        <name>a divalent metal cation</name>
        <dbReference type="ChEBI" id="CHEBI:60240"/>
    </ligand>
</feature>
<feature type="transmembrane region" description="Helical" evidence="24">
    <location>
        <begin position="112"/>
        <end position="133"/>
    </location>
</feature>
<evidence type="ECO:0000256" key="1">
    <source>
        <dbReference type="ARBA" id="ARBA00004429"/>
    </source>
</evidence>
<evidence type="ECO:0000256" key="14">
    <source>
        <dbReference type="ARBA" id="ARBA00022842"/>
    </source>
</evidence>
<feature type="binding site" evidence="22">
    <location>
        <position position="92"/>
    </location>
    <ligand>
        <name>ATP</name>
        <dbReference type="ChEBI" id="CHEBI:30616"/>
    </ligand>
</feature>
<dbReference type="GO" id="GO:0004143">
    <property type="term" value="F:ATP-dependent diacylglycerol kinase activity"/>
    <property type="evidence" value="ECO:0007669"/>
    <property type="project" value="UniProtKB-EC"/>
</dbReference>
<sequence length="134" mass="14155">MSARPKPFAAEPADAKVPPKRKGLAHLFASTSYSISGLKRLSVEPAFRQEIAATILVLGFHALVGSSAVVWLAQGVLLLVLYALEALNTAIEEIVDHVSPRYSDAARNAKDLGSLAVLFALCANGACLPLAFLL</sequence>
<evidence type="ECO:0000313" key="26">
    <source>
        <dbReference type="Proteomes" id="UP000264310"/>
    </source>
</evidence>
<feature type="binding site" evidence="21">
    <location>
        <position position="114"/>
    </location>
    <ligand>
        <name>substrate</name>
    </ligand>
</feature>
<dbReference type="GO" id="GO:0006654">
    <property type="term" value="P:phosphatidic acid biosynthetic process"/>
    <property type="evidence" value="ECO:0007669"/>
    <property type="project" value="InterPro"/>
</dbReference>
<keyword evidence="26" id="KW-1185">Reference proteome</keyword>
<feature type="active site" description="Proton acceptor" evidence="20">
    <location>
        <position position="85"/>
    </location>
</feature>
<keyword evidence="11 22" id="KW-0547">Nucleotide-binding</keyword>
<keyword evidence="19 24" id="KW-1208">Phospholipid metabolism</keyword>
<dbReference type="EMBL" id="QURL01000003">
    <property type="protein sequence ID" value="RFC64479.1"/>
    <property type="molecule type" value="Genomic_DNA"/>
</dbReference>
<evidence type="ECO:0000256" key="23">
    <source>
        <dbReference type="PIRSR" id="PIRSR600829-4"/>
    </source>
</evidence>
<dbReference type="OrthoDB" id="9796011at2"/>
<evidence type="ECO:0000256" key="19">
    <source>
        <dbReference type="ARBA" id="ARBA00023264"/>
    </source>
</evidence>
<keyword evidence="7 24" id="KW-0997">Cell inner membrane</keyword>
<evidence type="ECO:0000256" key="13">
    <source>
        <dbReference type="ARBA" id="ARBA00022840"/>
    </source>
</evidence>
<evidence type="ECO:0000256" key="12">
    <source>
        <dbReference type="ARBA" id="ARBA00022777"/>
    </source>
</evidence>
<evidence type="ECO:0000256" key="10">
    <source>
        <dbReference type="ARBA" id="ARBA00022723"/>
    </source>
</evidence>
<dbReference type="Proteomes" id="UP000264310">
    <property type="component" value="Unassembled WGS sequence"/>
</dbReference>
<accession>A0A371X5H1</accession>
<keyword evidence="18" id="KW-0594">Phospholipid biosynthesis</keyword>
<keyword evidence="8 24" id="KW-0808">Transferase</keyword>
<dbReference type="Gene3D" id="1.10.287.3610">
    <property type="match status" value="1"/>
</dbReference>
<dbReference type="InterPro" id="IPR036945">
    <property type="entry name" value="DAGK_sf"/>
</dbReference>
<dbReference type="GO" id="GO:0005524">
    <property type="term" value="F:ATP binding"/>
    <property type="evidence" value="ECO:0007669"/>
    <property type="project" value="UniProtKB-KW"/>
</dbReference>
<dbReference type="InterPro" id="IPR033718">
    <property type="entry name" value="DAGK_prok"/>
</dbReference>
<dbReference type="Pfam" id="PF01219">
    <property type="entry name" value="DAGK_prokar"/>
    <property type="match status" value="1"/>
</dbReference>
<evidence type="ECO:0000256" key="3">
    <source>
        <dbReference type="ARBA" id="ARBA00012133"/>
    </source>
</evidence>
<evidence type="ECO:0000256" key="21">
    <source>
        <dbReference type="PIRSR" id="PIRSR600829-2"/>
    </source>
</evidence>
<gene>
    <name evidence="25" type="ORF">DYI37_09275</name>
</gene>
<feature type="binding site" evidence="21">
    <location>
        <position position="85"/>
    </location>
    <ligand>
        <name>substrate</name>
    </ligand>
</feature>
<evidence type="ECO:0000256" key="22">
    <source>
        <dbReference type="PIRSR" id="PIRSR600829-3"/>
    </source>
</evidence>
<feature type="transmembrane region" description="Helical" evidence="24">
    <location>
        <begin position="46"/>
        <end position="64"/>
    </location>
</feature>
<evidence type="ECO:0000256" key="4">
    <source>
        <dbReference type="ARBA" id="ARBA00017575"/>
    </source>
</evidence>
<evidence type="ECO:0000256" key="20">
    <source>
        <dbReference type="PIRSR" id="PIRSR600829-1"/>
    </source>
</evidence>
<evidence type="ECO:0000256" key="9">
    <source>
        <dbReference type="ARBA" id="ARBA00022692"/>
    </source>
</evidence>
<evidence type="ECO:0000256" key="8">
    <source>
        <dbReference type="ARBA" id="ARBA00022679"/>
    </source>
</evidence>
<keyword evidence="16 24" id="KW-0443">Lipid metabolism</keyword>
<feature type="binding site" evidence="22">
    <location>
        <position position="33"/>
    </location>
    <ligand>
        <name>ATP</name>
        <dbReference type="ChEBI" id="CHEBI:30616"/>
    </ligand>
</feature>
<evidence type="ECO:0000256" key="15">
    <source>
        <dbReference type="ARBA" id="ARBA00022989"/>
    </source>
</evidence>
<dbReference type="GO" id="GO:0046872">
    <property type="term" value="F:metal ion binding"/>
    <property type="evidence" value="ECO:0007669"/>
    <property type="project" value="UniProtKB-KW"/>
</dbReference>